<accession>A0A1I5XQC2</accession>
<reference evidence="2" key="1">
    <citation type="submission" date="2016-10" db="EMBL/GenBank/DDBJ databases">
        <authorList>
            <person name="Varghese N."/>
            <person name="Submissions S."/>
        </authorList>
    </citation>
    <scope>NUCLEOTIDE SEQUENCE [LARGE SCALE GENOMIC DNA]</scope>
    <source>
        <strain evidence="2">JCM 10271</strain>
    </source>
</reference>
<dbReference type="SUPFAM" id="SSF54427">
    <property type="entry name" value="NTF2-like"/>
    <property type="match status" value="2"/>
</dbReference>
<dbReference type="Pfam" id="PF07366">
    <property type="entry name" value="SnoaL"/>
    <property type="match status" value="1"/>
</dbReference>
<dbReference type="AlphaFoldDB" id="A0A1I5XQC2"/>
<dbReference type="InterPro" id="IPR009959">
    <property type="entry name" value="Cyclase_SnoaL-like"/>
</dbReference>
<dbReference type="InterPro" id="IPR032710">
    <property type="entry name" value="NTF2-like_dom_sf"/>
</dbReference>
<gene>
    <name evidence="1" type="ORF">SAMN05421853_10435</name>
</gene>
<protein>
    <submittedName>
        <fullName evidence="1">SnoaL-like polyketide cyclase</fullName>
    </submittedName>
</protein>
<name>A0A1I5XQC2_9RHOB</name>
<dbReference type="GO" id="GO:0030638">
    <property type="term" value="P:polyketide metabolic process"/>
    <property type="evidence" value="ECO:0007669"/>
    <property type="project" value="InterPro"/>
</dbReference>
<dbReference type="RefSeq" id="WP_093010157.1">
    <property type="nucleotide sequence ID" value="NZ_FOXV01000004.1"/>
</dbReference>
<dbReference type="EMBL" id="FOXV01000004">
    <property type="protein sequence ID" value="SFQ33937.1"/>
    <property type="molecule type" value="Genomic_DNA"/>
</dbReference>
<dbReference type="STRING" id="93684.SAMN05421853_10435"/>
<dbReference type="Gene3D" id="3.10.450.50">
    <property type="match status" value="2"/>
</dbReference>
<proteinExistence type="predicted"/>
<dbReference type="Proteomes" id="UP000243106">
    <property type="component" value="Unassembled WGS sequence"/>
</dbReference>
<evidence type="ECO:0000313" key="2">
    <source>
        <dbReference type="Proteomes" id="UP000243106"/>
    </source>
</evidence>
<keyword evidence="2" id="KW-1185">Reference proteome</keyword>
<evidence type="ECO:0000313" key="1">
    <source>
        <dbReference type="EMBL" id="SFQ33937.1"/>
    </source>
</evidence>
<organism evidence="1 2">
    <name type="scientific">Roseivivax halotolerans</name>
    <dbReference type="NCBI Taxonomy" id="93684"/>
    <lineage>
        <taxon>Bacteria</taxon>
        <taxon>Pseudomonadati</taxon>
        <taxon>Pseudomonadota</taxon>
        <taxon>Alphaproteobacteria</taxon>
        <taxon>Rhodobacterales</taxon>
        <taxon>Roseobacteraceae</taxon>
        <taxon>Roseivivax</taxon>
    </lineage>
</organism>
<sequence length="320" mass="34499">MKDWTAGQGDLADTLRRIVPGIWGAADFGALYETHLHRDAIFRGADHVLQGRVAIATAALQPIASFPGRRLIVEDSAAAAAPGGTEVGAVRLIADGHYAGQGLFGPTAARPVRYRVLMEAASKGGRIGEIWRLRDSEAVFAALGLDPETWAAARLGWDDRDTAPFRPAIDEPGAYTGRGPDDGWAQAWADLLDRAMEGDFGLFAMQVDPGAEIVLPGARQTFGPEGTREFWLGLRAAFPSARFEVQHRFGSESPLLSPRAYLRWSLAGRHDGPGLFGAPSGAEVHIMGMSQAEFDPEGLRREWSLIDTGAIWMQIKAQTG</sequence>